<feature type="compositionally biased region" description="Low complexity" evidence="1">
    <location>
        <begin position="79"/>
        <end position="92"/>
    </location>
</feature>
<organism evidence="2 3">
    <name type="scientific">Lasiosphaeria miniovina</name>
    <dbReference type="NCBI Taxonomy" id="1954250"/>
    <lineage>
        <taxon>Eukaryota</taxon>
        <taxon>Fungi</taxon>
        <taxon>Dikarya</taxon>
        <taxon>Ascomycota</taxon>
        <taxon>Pezizomycotina</taxon>
        <taxon>Sordariomycetes</taxon>
        <taxon>Sordariomycetidae</taxon>
        <taxon>Sordariales</taxon>
        <taxon>Lasiosphaeriaceae</taxon>
        <taxon>Lasiosphaeria</taxon>
    </lineage>
</organism>
<name>A0AA40BI26_9PEZI</name>
<keyword evidence="3" id="KW-1185">Reference proteome</keyword>
<evidence type="ECO:0000313" key="2">
    <source>
        <dbReference type="EMBL" id="KAK0734622.1"/>
    </source>
</evidence>
<comment type="caution">
    <text evidence="2">The sequence shown here is derived from an EMBL/GenBank/DDBJ whole genome shotgun (WGS) entry which is preliminary data.</text>
</comment>
<evidence type="ECO:0000313" key="3">
    <source>
        <dbReference type="Proteomes" id="UP001172101"/>
    </source>
</evidence>
<protein>
    <submittedName>
        <fullName evidence="2">Uncharacterized protein</fullName>
    </submittedName>
</protein>
<dbReference type="EMBL" id="JAUIRO010000001">
    <property type="protein sequence ID" value="KAK0734622.1"/>
    <property type="molecule type" value="Genomic_DNA"/>
</dbReference>
<dbReference type="Proteomes" id="UP001172101">
    <property type="component" value="Unassembled WGS sequence"/>
</dbReference>
<feature type="region of interest" description="Disordered" evidence="1">
    <location>
        <begin position="72"/>
        <end position="92"/>
    </location>
</feature>
<proteinExistence type="predicted"/>
<dbReference type="RefSeq" id="XP_060303499.1">
    <property type="nucleotide sequence ID" value="XM_060446574.1"/>
</dbReference>
<gene>
    <name evidence="2" type="ORF">B0T26DRAFT_77343</name>
</gene>
<sequence>MEAPLLTLSVFPRSMFAVTTDAHQAKHRSVAGLSSTGWTPEVPTHRAVFRPPLPSARALCFPFRVRSLSNYKKHHKPKLQQPPAASSSLQQPPATLLQTTVQLPSINPAQAPQISTHTPQRDFHNLKLFIADPRSAESHVFPKTSLSTAFVKDRINSRP</sequence>
<dbReference type="AlphaFoldDB" id="A0AA40BI26"/>
<dbReference type="GeneID" id="85329844"/>
<evidence type="ECO:0000256" key="1">
    <source>
        <dbReference type="SAM" id="MobiDB-lite"/>
    </source>
</evidence>
<accession>A0AA40BI26</accession>
<reference evidence="2" key="1">
    <citation type="submission" date="2023-06" db="EMBL/GenBank/DDBJ databases">
        <title>Genome-scale phylogeny and comparative genomics of the fungal order Sordariales.</title>
        <authorList>
            <consortium name="Lawrence Berkeley National Laboratory"/>
            <person name="Hensen N."/>
            <person name="Bonometti L."/>
            <person name="Westerberg I."/>
            <person name="Brannstrom I.O."/>
            <person name="Guillou S."/>
            <person name="Cros-Aarteil S."/>
            <person name="Calhoun S."/>
            <person name="Haridas S."/>
            <person name="Kuo A."/>
            <person name="Mondo S."/>
            <person name="Pangilinan J."/>
            <person name="Riley R."/>
            <person name="LaButti K."/>
            <person name="Andreopoulos B."/>
            <person name="Lipzen A."/>
            <person name="Chen C."/>
            <person name="Yanf M."/>
            <person name="Daum C."/>
            <person name="Ng V."/>
            <person name="Clum A."/>
            <person name="Steindorff A."/>
            <person name="Ohm R."/>
            <person name="Martin F."/>
            <person name="Silar P."/>
            <person name="Natvig D."/>
            <person name="Lalanne C."/>
            <person name="Gautier V."/>
            <person name="Ament-velasquez S.L."/>
            <person name="Kruys A."/>
            <person name="Hutchinson M.I."/>
            <person name="Powell A.J."/>
            <person name="Barry K."/>
            <person name="Miller A.N."/>
            <person name="Grigoriev I.V."/>
            <person name="Debuchy R."/>
            <person name="Gladieux P."/>
            <person name="Thoren M.H."/>
            <person name="Johannesson H."/>
        </authorList>
    </citation>
    <scope>NUCLEOTIDE SEQUENCE</scope>
    <source>
        <strain evidence="2">SMH2392-1A</strain>
    </source>
</reference>